<sequence>MSEKIIEIRKATQKQTVAAIKSGDFSEVEKIEDTARQEAAKVFLAVASGSVPLIWYELPPVRCRSGALSVMRYALHRSTKQAGFLQLSCMELKAGQIIPTSDRQYNTIGGGFSEFFRDLPRSINVNFLE</sequence>
<reference evidence="1" key="1">
    <citation type="journal article" date="2021" name="Proc. Natl. Acad. Sci. U.S.A.">
        <title>A Catalog of Tens of Thousands of Viruses from Human Metagenomes Reveals Hidden Associations with Chronic Diseases.</title>
        <authorList>
            <person name="Tisza M.J."/>
            <person name="Buck C.B."/>
        </authorList>
    </citation>
    <scope>NUCLEOTIDE SEQUENCE</scope>
    <source>
        <strain evidence="1">CtEJG5</strain>
    </source>
</reference>
<evidence type="ECO:0000313" key="1">
    <source>
        <dbReference type="EMBL" id="DAF43342.1"/>
    </source>
</evidence>
<name>A0A8S5RX47_9CAUD</name>
<protein>
    <submittedName>
        <fullName evidence="1">Uncharacterized protein</fullName>
    </submittedName>
</protein>
<proteinExistence type="predicted"/>
<accession>A0A8S5RX47</accession>
<organism evidence="1">
    <name type="scientific">Siphoviridae sp. ctEJG5</name>
    <dbReference type="NCBI Taxonomy" id="2827814"/>
    <lineage>
        <taxon>Viruses</taxon>
        <taxon>Duplodnaviria</taxon>
        <taxon>Heunggongvirae</taxon>
        <taxon>Uroviricota</taxon>
        <taxon>Caudoviricetes</taxon>
    </lineage>
</organism>
<dbReference type="EMBL" id="BK032506">
    <property type="protein sequence ID" value="DAF43342.1"/>
    <property type="molecule type" value="Genomic_DNA"/>
</dbReference>